<feature type="non-terminal residue" evidence="1">
    <location>
        <position position="65"/>
    </location>
</feature>
<dbReference type="EMBL" id="KL367788">
    <property type="protein sequence ID" value="KFD59634.1"/>
    <property type="molecule type" value="Genomic_DNA"/>
</dbReference>
<accession>A0A085MQY8</accession>
<reference evidence="1" key="1">
    <citation type="journal article" date="2014" name="Nat. Genet.">
        <title>Genome and transcriptome of the porcine whipworm Trichuris suis.</title>
        <authorList>
            <person name="Jex A.R."/>
            <person name="Nejsum P."/>
            <person name="Schwarz E.M."/>
            <person name="Hu L."/>
            <person name="Young N.D."/>
            <person name="Hall R.S."/>
            <person name="Korhonen P.K."/>
            <person name="Liao S."/>
            <person name="Thamsborg S."/>
            <person name="Xia J."/>
            <person name="Xu P."/>
            <person name="Wang S."/>
            <person name="Scheerlinck J.P."/>
            <person name="Hofmann A."/>
            <person name="Sternberg P.W."/>
            <person name="Wang J."/>
            <person name="Gasser R.B."/>
        </authorList>
    </citation>
    <scope>NUCLEOTIDE SEQUENCE [LARGE SCALE GENOMIC DNA]</scope>
    <source>
        <strain evidence="1">DCEP-RM93F</strain>
    </source>
</reference>
<evidence type="ECO:0000313" key="1">
    <source>
        <dbReference type="EMBL" id="KFD59634.1"/>
    </source>
</evidence>
<proteinExistence type="predicted"/>
<gene>
    <name evidence="1" type="ORF">M514_28185</name>
</gene>
<organism evidence="1">
    <name type="scientific">Trichuris suis</name>
    <name type="common">pig whipworm</name>
    <dbReference type="NCBI Taxonomy" id="68888"/>
    <lineage>
        <taxon>Eukaryota</taxon>
        <taxon>Metazoa</taxon>
        <taxon>Ecdysozoa</taxon>
        <taxon>Nematoda</taxon>
        <taxon>Enoplea</taxon>
        <taxon>Dorylaimia</taxon>
        <taxon>Trichinellida</taxon>
        <taxon>Trichuridae</taxon>
        <taxon>Trichuris</taxon>
    </lineage>
</organism>
<name>A0A085MQY8_9BILA</name>
<sequence length="65" mass="7367">MKERKNRGKVSGVEEKVKVALQIDSLYDVRNICEDNGMKERKNRGKVSGVEEKVKVALQIDSLYG</sequence>
<dbReference type="AlphaFoldDB" id="A0A085MQY8"/>
<dbReference type="Proteomes" id="UP000030758">
    <property type="component" value="Unassembled WGS sequence"/>
</dbReference>
<protein>
    <submittedName>
        <fullName evidence="1">Uncharacterized protein</fullName>
    </submittedName>
</protein>